<reference evidence="2 3" key="1">
    <citation type="submission" date="2024-10" db="EMBL/GenBank/DDBJ databases">
        <authorList>
            <person name="Deangelis K."/>
            <person name="Huntemann M."/>
            <person name="Clum A."/>
            <person name="Wang J."/>
            <person name="Palaniappan K."/>
            <person name="Ritter S."/>
            <person name="Chen I.-M."/>
            <person name="Stamatis D."/>
            <person name="Reddy T."/>
            <person name="O'Malley R."/>
            <person name="Daum C."/>
            <person name="Ng V."/>
            <person name="Ivanova N."/>
            <person name="Kyrpides N."/>
            <person name="Woyke T."/>
        </authorList>
    </citation>
    <scope>NUCLEOTIDE SEQUENCE [LARGE SCALE GENOMIC DNA]</scope>
    <source>
        <strain evidence="2 3">GAS97</strain>
    </source>
</reference>
<accession>A0ABW8MSB1</accession>
<protein>
    <submittedName>
        <fullName evidence="2">Transcriptional regulator with XRE-family HTH domain</fullName>
    </submittedName>
</protein>
<feature type="domain" description="HTH cro/C1-type" evidence="1">
    <location>
        <begin position="27"/>
        <end position="87"/>
    </location>
</feature>
<dbReference type="InterPro" id="IPR041413">
    <property type="entry name" value="MLTR_LBD"/>
</dbReference>
<dbReference type="Pfam" id="PF17765">
    <property type="entry name" value="MLTR_LBD"/>
    <property type="match status" value="1"/>
</dbReference>
<dbReference type="InterPro" id="IPR001387">
    <property type="entry name" value="Cro/C1-type_HTH"/>
</dbReference>
<name>A0ABW8MSB1_9BURK</name>
<comment type="caution">
    <text evidence="2">The sequence shown here is derived from an EMBL/GenBank/DDBJ whole genome shotgun (WGS) entry which is preliminary data.</text>
</comment>
<organism evidence="2 3">
    <name type="scientific">Caballeronia udeis</name>
    <dbReference type="NCBI Taxonomy" id="1232866"/>
    <lineage>
        <taxon>Bacteria</taxon>
        <taxon>Pseudomonadati</taxon>
        <taxon>Pseudomonadota</taxon>
        <taxon>Betaproteobacteria</taxon>
        <taxon>Burkholderiales</taxon>
        <taxon>Burkholderiaceae</taxon>
        <taxon>Caballeronia</taxon>
    </lineage>
</organism>
<reference evidence="2 3" key="2">
    <citation type="submission" date="2024-11" db="EMBL/GenBank/DDBJ databases">
        <title>Using genomics to understand microbial adaptation to soil warming.</title>
        <authorList>
            <person name="Deangelis K.M. PhD."/>
        </authorList>
    </citation>
    <scope>NUCLEOTIDE SEQUENCE [LARGE SCALE GENOMIC DNA]</scope>
    <source>
        <strain evidence="2 3">GAS97</strain>
    </source>
</reference>
<dbReference type="SUPFAM" id="SSF47413">
    <property type="entry name" value="lambda repressor-like DNA-binding domains"/>
    <property type="match status" value="1"/>
</dbReference>
<dbReference type="Gene3D" id="3.30.450.180">
    <property type="match status" value="1"/>
</dbReference>
<dbReference type="RefSeq" id="WP_404611552.1">
    <property type="nucleotide sequence ID" value="NZ_JBIYDN010000027.1"/>
</dbReference>
<sequence>MATSSRSEFGDFLRSRREKLSPGELGLKSGRRRRTPGLRREEVAELAGIGVDWYVRLEQGRTVSPSDATLDALAGALRLGKVEAAHLRALARNGDRQDFAPESLPPAIERLVTSLNLPAYVTGRRWDILAWNAAAADILGFDRLAASDRNILAFMFMETDSRRLFGRTWADEARRMVALFRATHDLHAGDPAFIELVERVCARSPEFVKWWNAHDIRGGTSGQKVLVHPERGAQRYEYTTFQANDDPALKLSIYTPA</sequence>
<dbReference type="SUPFAM" id="SSF55785">
    <property type="entry name" value="PYP-like sensor domain (PAS domain)"/>
    <property type="match status" value="1"/>
</dbReference>
<gene>
    <name evidence="2" type="ORF">ABH943_006630</name>
</gene>
<dbReference type="PANTHER" id="PTHR35010">
    <property type="entry name" value="BLL4672 PROTEIN-RELATED"/>
    <property type="match status" value="1"/>
</dbReference>
<dbReference type="PANTHER" id="PTHR35010:SF3">
    <property type="entry name" value="BLL4873 PROTEIN"/>
    <property type="match status" value="1"/>
</dbReference>
<keyword evidence="3" id="KW-1185">Reference proteome</keyword>
<dbReference type="InterPro" id="IPR035965">
    <property type="entry name" value="PAS-like_dom_sf"/>
</dbReference>
<evidence type="ECO:0000259" key="1">
    <source>
        <dbReference type="PROSITE" id="PS50943"/>
    </source>
</evidence>
<dbReference type="Gene3D" id="1.10.260.40">
    <property type="entry name" value="lambda repressor-like DNA-binding domains"/>
    <property type="match status" value="1"/>
</dbReference>
<evidence type="ECO:0000313" key="3">
    <source>
        <dbReference type="Proteomes" id="UP001620514"/>
    </source>
</evidence>
<dbReference type="InterPro" id="IPR010982">
    <property type="entry name" value="Lambda_DNA-bd_dom_sf"/>
</dbReference>
<dbReference type="PROSITE" id="PS50943">
    <property type="entry name" value="HTH_CROC1"/>
    <property type="match status" value="1"/>
</dbReference>
<dbReference type="EMBL" id="JBIYDN010000027">
    <property type="protein sequence ID" value="MFK4446598.1"/>
    <property type="molecule type" value="Genomic_DNA"/>
</dbReference>
<evidence type="ECO:0000313" key="2">
    <source>
        <dbReference type="EMBL" id="MFK4446598.1"/>
    </source>
</evidence>
<dbReference type="Proteomes" id="UP001620514">
    <property type="component" value="Unassembled WGS sequence"/>
</dbReference>
<dbReference type="Pfam" id="PF13560">
    <property type="entry name" value="HTH_31"/>
    <property type="match status" value="1"/>
</dbReference>
<proteinExistence type="predicted"/>
<dbReference type="CDD" id="cd00093">
    <property type="entry name" value="HTH_XRE"/>
    <property type="match status" value="1"/>
</dbReference>
<dbReference type="SMART" id="SM00530">
    <property type="entry name" value="HTH_XRE"/>
    <property type="match status" value="1"/>
</dbReference>